<dbReference type="PROSITE" id="PS51186">
    <property type="entry name" value="GNAT"/>
    <property type="match status" value="1"/>
</dbReference>
<dbReference type="InterPro" id="IPR050832">
    <property type="entry name" value="Bact_Acetyltransf"/>
</dbReference>
<accession>A0A7J0BZP8</accession>
<dbReference type="InterPro" id="IPR000182">
    <property type="entry name" value="GNAT_dom"/>
</dbReference>
<evidence type="ECO:0000313" key="5">
    <source>
        <dbReference type="Proteomes" id="UP000498980"/>
    </source>
</evidence>
<feature type="domain" description="N-acetyltransferase" evidence="3">
    <location>
        <begin position="43"/>
        <end position="196"/>
    </location>
</feature>
<keyword evidence="5" id="KW-1185">Reference proteome</keyword>
<evidence type="ECO:0000313" key="4">
    <source>
        <dbReference type="EMBL" id="GFM95701.1"/>
    </source>
</evidence>
<dbReference type="Proteomes" id="UP000498980">
    <property type="component" value="Unassembled WGS sequence"/>
</dbReference>
<dbReference type="EMBL" id="BLWC01000001">
    <property type="protein sequence ID" value="GFM95701.1"/>
    <property type="molecule type" value="Genomic_DNA"/>
</dbReference>
<dbReference type="Gene3D" id="3.40.630.30">
    <property type="match status" value="1"/>
</dbReference>
<dbReference type="Pfam" id="PF00583">
    <property type="entry name" value="Acetyltransf_1"/>
    <property type="match status" value="1"/>
</dbReference>
<dbReference type="SUPFAM" id="SSF55729">
    <property type="entry name" value="Acyl-CoA N-acyltransferases (Nat)"/>
    <property type="match status" value="1"/>
</dbReference>
<keyword evidence="1" id="KW-0808">Transferase</keyword>
<evidence type="ECO:0000259" key="3">
    <source>
        <dbReference type="PROSITE" id="PS51186"/>
    </source>
</evidence>
<organism evidence="4 5">
    <name type="scientific">Streptomyces fulvorobeus</name>
    <dbReference type="NCBI Taxonomy" id="284028"/>
    <lineage>
        <taxon>Bacteria</taxon>
        <taxon>Bacillati</taxon>
        <taxon>Actinomycetota</taxon>
        <taxon>Actinomycetes</taxon>
        <taxon>Kitasatosporales</taxon>
        <taxon>Streptomycetaceae</taxon>
        <taxon>Streptomyces</taxon>
    </lineage>
</organism>
<protein>
    <recommendedName>
        <fullName evidence="3">N-acetyltransferase domain-containing protein</fullName>
    </recommendedName>
</protein>
<dbReference type="PANTHER" id="PTHR43877">
    <property type="entry name" value="AMINOALKYLPHOSPHONATE N-ACETYLTRANSFERASE-RELATED-RELATED"/>
    <property type="match status" value="1"/>
</dbReference>
<proteinExistence type="predicted"/>
<dbReference type="CDD" id="cd04301">
    <property type="entry name" value="NAT_SF"/>
    <property type="match status" value="1"/>
</dbReference>
<comment type="caution">
    <text evidence="4">The sequence shown here is derived from an EMBL/GenBank/DDBJ whole genome shotgun (WGS) entry which is preliminary data.</text>
</comment>
<keyword evidence="2" id="KW-0012">Acyltransferase</keyword>
<dbReference type="AlphaFoldDB" id="A0A7J0BZP8"/>
<reference evidence="4 5" key="1">
    <citation type="submission" date="2020-05" db="EMBL/GenBank/DDBJ databases">
        <title>Whole genome shotgun sequence of Streptomyces fulvorobeus NBRC 15897.</title>
        <authorList>
            <person name="Komaki H."/>
            <person name="Tamura T."/>
        </authorList>
    </citation>
    <scope>NUCLEOTIDE SEQUENCE [LARGE SCALE GENOMIC DNA]</scope>
    <source>
        <strain evidence="4 5">NBRC 15897</strain>
    </source>
</reference>
<name>A0A7J0BZP8_9ACTN</name>
<dbReference type="InterPro" id="IPR016181">
    <property type="entry name" value="Acyl_CoA_acyltransferase"/>
</dbReference>
<evidence type="ECO:0000256" key="1">
    <source>
        <dbReference type="ARBA" id="ARBA00022679"/>
    </source>
</evidence>
<evidence type="ECO:0000256" key="2">
    <source>
        <dbReference type="ARBA" id="ARBA00023315"/>
    </source>
</evidence>
<gene>
    <name evidence="4" type="ORF">Sfulv_05120</name>
</gene>
<dbReference type="PANTHER" id="PTHR43877:SF2">
    <property type="entry name" value="AMINOALKYLPHOSPHONATE N-ACETYLTRANSFERASE-RELATED"/>
    <property type="match status" value="1"/>
</dbReference>
<dbReference type="GO" id="GO:0016747">
    <property type="term" value="F:acyltransferase activity, transferring groups other than amino-acyl groups"/>
    <property type="evidence" value="ECO:0007669"/>
    <property type="project" value="InterPro"/>
</dbReference>
<sequence>MGHGRGDERAFRSLTEAKAPNAPGGLCDAPGMTDRPAVLIHRLSGRDLSPADGLPPLLTAYHLCTEAGKGRAVDRVEALPARYRAEILSPSSAFADDVVVIARSEGASVGCLVVTAPVGGRTEIKRLWVEPAVRGAGVASALVGCALDHAAQTGATPVALSVWNWRPEAIALYERLGFGVVGSWDARDGLVRMERA</sequence>